<dbReference type="Proteomes" id="UP001244640">
    <property type="component" value="Unassembled WGS sequence"/>
</dbReference>
<dbReference type="EMBL" id="JAUTBA010000001">
    <property type="protein sequence ID" value="MDQ1150646.1"/>
    <property type="molecule type" value="Genomic_DNA"/>
</dbReference>
<reference evidence="1 2" key="1">
    <citation type="submission" date="2023-07" db="EMBL/GenBank/DDBJ databases">
        <title>Functional and genomic diversity of the sorghum phyllosphere microbiome.</title>
        <authorList>
            <person name="Shade A."/>
        </authorList>
    </citation>
    <scope>NUCLEOTIDE SEQUENCE [LARGE SCALE GENOMIC DNA]</scope>
    <source>
        <strain evidence="1 2">SORGH_AS_0892</strain>
    </source>
</reference>
<protein>
    <recommendedName>
        <fullName evidence="3">Transposase</fullName>
    </recommendedName>
</protein>
<sequence length="50" mass="5775">MAPKSIATINNHIENNWNLSKVLHPFNIAKFHHTRSVDALWDDYAIAVIF</sequence>
<evidence type="ECO:0008006" key="3">
    <source>
        <dbReference type="Google" id="ProtNLM"/>
    </source>
</evidence>
<comment type="caution">
    <text evidence="1">The sequence shown here is derived from an EMBL/GenBank/DDBJ whole genome shotgun (WGS) entry which is preliminary data.</text>
</comment>
<gene>
    <name evidence="1" type="ORF">QE382_002630</name>
</gene>
<name>A0ABU0U6Q4_9SPHI</name>
<keyword evidence="2" id="KW-1185">Reference proteome</keyword>
<evidence type="ECO:0000313" key="2">
    <source>
        <dbReference type="Proteomes" id="UP001244640"/>
    </source>
</evidence>
<organism evidence="1 2">
    <name type="scientific">Sphingobacterium zeae</name>
    <dbReference type="NCBI Taxonomy" id="1776859"/>
    <lineage>
        <taxon>Bacteria</taxon>
        <taxon>Pseudomonadati</taxon>
        <taxon>Bacteroidota</taxon>
        <taxon>Sphingobacteriia</taxon>
        <taxon>Sphingobacteriales</taxon>
        <taxon>Sphingobacteriaceae</taxon>
        <taxon>Sphingobacterium</taxon>
    </lineage>
</organism>
<evidence type="ECO:0000313" key="1">
    <source>
        <dbReference type="EMBL" id="MDQ1150646.1"/>
    </source>
</evidence>
<proteinExistence type="predicted"/>
<accession>A0ABU0U6Q4</accession>